<gene>
    <name evidence="2" type="ORF">JTE90_025583</name>
</gene>
<evidence type="ECO:0000313" key="3">
    <source>
        <dbReference type="Proteomes" id="UP000827092"/>
    </source>
</evidence>
<evidence type="ECO:0000256" key="1">
    <source>
        <dbReference type="SAM" id="Phobius"/>
    </source>
</evidence>
<protein>
    <submittedName>
        <fullName evidence="2">Uncharacterized protein</fullName>
    </submittedName>
</protein>
<dbReference type="Proteomes" id="UP000827092">
    <property type="component" value="Unassembled WGS sequence"/>
</dbReference>
<sequence>MNVFSPPKFTTTIQKEILKRFIEIESCIISFQTIFSVPSLLMFTAHFSCCSAVLGLVVTGTFLNMPGIYIIYHTTSILNSLSFLMACMWFAGGVSRRWTTSRQHSPGRLNKVCCWRHESENLCSGEVCTKGRALCFPVVGFCTLPGIQCW</sequence>
<evidence type="ECO:0000313" key="2">
    <source>
        <dbReference type="EMBL" id="KAG8178660.1"/>
    </source>
</evidence>
<dbReference type="AlphaFoldDB" id="A0AAV6U3M0"/>
<keyword evidence="1" id="KW-0812">Transmembrane</keyword>
<feature type="transmembrane region" description="Helical" evidence="1">
    <location>
        <begin position="40"/>
        <end position="63"/>
    </location>
</feature>
<accession>A0AAV6U3M0</accession>
<name>A0AAV6U3M0_9ARAC</name>
<dbReference type="EMBL" id="JAFNEN010000676">
    <property type="protein sequence ID" value="KAG8178660.1"/>
    <property type="molecule type" value="Genomic_DNA"/>
</dbReference>
<feature type="transmembrane region" description="Helical" evidence="1">
    <location>
        <begin position="69"/>
        <end position="92"/>
    </location>
</feature>
<keyword evidence="1" id="KW-0472">Membrane</keyword>
<comment type="caution">
    <text evidence="2">The sequence shown here is derived from an EMBL/GenBank/DDBJ whole genome shotgun (WGS) entry which is preliminary data.</text>
</comment>
<keyword evidence="3" id="KW-1185">Reference proteome</keyword>
<proteinExistence type="predicted"/>
<keyword evidence="1" id="KW-1133">Transmembrane helix</keyword>
<organism evidence="2 3">
    <name type="scientific">Oedothorax gibbosus</name>
    <dbReference type="NCBI Taxonomy" id="931172"/>
    <lineage>
        <taxon>Eukaryota</taxon>
        <taxon>Metazoa</taxon>
        <taxon>Ecdysozoa</taxon>
        <taxon>Arthropoda</taxon>
        <taxon>Chelicerata</taxon>
        <taxon>Arachnida</taxon>
        <taxon>Araneae</taxon>
        <taxon>Araneomorphae</taxon>
        <taxon>Entelegynae</taxon>
        <taxon>Araneoidea</taxon>
        <taxon>Linyphiidae</taxon>
        <taxon>Erigoninae</taxon>
        <taxon>Oedothorax</taxon>
    </lineage>
</organism>
<reference evidence="2 3" key="1">
    <citation type="journal article" date="2022" name="Nat. Ecol. Evol.">
        <title>A masculinizing supergene underlies an exaggerated male reproductive morph in a spider.</title>
        <authorList>
            <person name="Hendrickx F."/>
            <person name="De Corte Z."/>
            <person name="Sonet G."/>
            <person name="Van Belleghem S.M."/>
            <person name="Kostlbacher S."/>
            <person name="Vangestel C."/>
        </authorList>
    </citation>
    <scope>NUCLEOTIDE SEQUENCE [LARGE SCALE GENOMIC DNA]</scope>
    <source>
        <strain evidence="2">W744_W776</strain>
    </source>
</reference>